<dbReference type="Proteomes" id="UP001066276">
    <property type="component" value="Chromosome 6"/>
</dbReference>
<sequence length="168" mass="18227">MHPADLRTRPKIRVVPRGGKEVNRRPGGGERRRRAVTPPPPPIPAATRGGSGAWGLGLGLSLTRARVDRELDCGKIWTACQAVEDNNSRQVDILGSGSCLVDFRPWSERPEILRARLGRHEAYNGDAEPLRWRGLGLGLGRGPPQLAERARKGAEKKGPTVSLPAVLT</sequence>
<evidence type="ECO:0000313" key="3">
    <source>
        <dbReference type="Proteomes" id="UP001066276"/>
    </source>
</evidence>
<protein>
    <submittedName>
        <fullName evidence="2">Uncharacterized protein</fullName>
    </submittedName>
</protein>
<comment type="caution">
    <text evidence="2">The sequence shown here is derived from an EMBL/GenBank/DDBJ whole genome shotgun (WGS) entry which is preliminary data.</text>
</comment>
<gene>
    <name evidence="2" type="ORF">NDU88_001316</name>
</gene>
<name>A0AAV7Q9R8_PLEWA</name>
<reference evidence="2" key="1">
    <citation type="journal article" date="2022" name="bioRxiv">
        <title>Sequencing and chromosome-scale assembly of the giantPleurodeles waltlgenome.</title>
        <authorList>
            <person name="Brown T."/>
            <person name="Elewa A."/>
            <person name="Iarovenko S."/>
            <person name="Subramanian E."/>
            <person name="Araus A.J."/>
            <person name="Petzold A."/>
            <person name="Susuki M."/>
            <person name="Suzuki K.-i.T."/>
            <person name="Hayashi T."/>
            <person name="Toyoda A."/>
            <person name="Oliveira C."/>
            <person name="Osipova E."/>
            <person name="Leigh N.D."/>
            <person name="Simon A."/>
            <person name="Yun M.H."/>
        </authorList>
    </citation>
    <scope>NUCLEOTIDE SEQUENCE</scope>
    <source>
        <strain evidence="2">20211129_DDA</strain>
        <tissue evidence="2">Liver</tissue>
    </source>
</reference>
<feature type="compositionally biased region" description="Basic and acidic residues" evidence="1">
    <location>
        <begin position="148"/>
        <end position="158"/>
    </location>
</feature>
<accession>A0AAV7Q9R8</accession>
<dbReference type="AlphaFoldDB" id="A0AAV7Q9R8"/>
<dbReference type="EMBL" id="JANPWB010000010">
    <property type="protein sequence ID" value="KAJ1134870.1"/>
    <property type="molecule type" value="Genomic_DNA"/>
</dbReference>
<proteinExistence type="predicted"/>
<evidence type="ECO:0000313" key="2">
    <source>
        <dbReference type="EMBL" id="KAJ1134870.1"/>
    </source>
</evidence>
<feature type="region of interest" description="Disordered" evidence="1">
    <location>
        <begin position="1"/>
        <end position="50"/>
    </location>
</feature>
<keyword evidence="3" id="KW-1185">Reference proteome</keyword>
<organism evidence="2 3">
    <name type="scientific">Pleurodeles waltl</name>
    <name type="common">Iberian ribbed newt</name>
    <dbReference type="NCBI Taxonomy" id="8319"/>
    <lineage>
        <taxon>Eukaryota</taxon>
        <taxon>Metazoa</taxon>
        <taxon>Chordata</taxon>
        <taxon>Craniata</taxon>
        <taxon>Vertebrata</taxon>
        <taxon>Euteleostomi</taxon>
        <taxon>Amphibia</taxon>
        <taxon>Batrachia</taxon>
        <taxon>Caudata</taxon>
        <taxon>Salamandroidea</taxon>
        <taxon>Salamandridae</taxon>
        <taxon>Pleurodelinae</taxon>
        <taxon>Pleurodeles</taxon>
    </lineage>
</organism>
<evidence type="ECO:0000256" key="1">
    <source>
        <dbReference type="SAM" id="MobiDB-lite"/>
    </source>
</evidence>
<feature type="region of interest" description="Disordered" evidence="1">
    <location>
        <begin position="143"/>
        <end position="168"/>
    </location>
</feature>
<feature type="compositionally biased region" description="Basic and acidic residues" evidence="1">
    <location>
        <begin position="18"/>
        <end position="30"/>
    </location>
</feature>